<accession>A0A438FHQ1</accession>
<gene>
    <name evidence="1" type="ORF">CK203_104142</name>
</gene>
<dbReference type="EMBL" id="QGNW01000890">
    <property type="protein sequence ID" value="RVW59497.1"/>
    <property type="molecule type" value="Genomic_DNA"/>
</dbReference>
<evidence type="ECO:0000313" key="1">
    <source>
        <dbReference type="EMBL" id="RVW59497.1"/>
    </source>
</evidence>
<reference evidence="1 2" key="1">
    <citation type="journal article" date="2018" name="PLoS Genet.">
        <title>Population sequencing reveals clonal diversity and ancestral inbreeding in the grapevine cultivar Chardonnay.</title>
        <authorList>
            <person name="Roach M.J."/>
            <person name="Johnson D.L."/>
            <person name="Bohlmann J."/>
            <person name="van Vuuren H.J."/>
            <person name="Jones S.J."/>
            <person name="Pretorius I.S."/>
            <person name="Schmidt S.A."/>
            <person name="Borneman A.R."/>
        </authorList>
    </citation>
    <scope>NUCLEOTIDE SEQUENCE [LARGE SCALE GENOMIC DNA]</scope>
    <source>
        <strain evidence="2">cv. Chardonnay</strain>
        <tissue evidence="1">Leaf</tissue>
    </source>
</reference>
<organism evidence="1 2">
    <name type="scientific">Vitis vinifera</name>
    <name type="common">Grape</name>
    <dbReference type="NCBI Taxonomy" id="29760"/>
    <lineage>
        <taxon>Eukaryota</taxon>
        <taxon>Viridiplantae</taxon>
        <taxon>Streptophyta</taxon>
        <taxon>Embryophyta</taxon>
        <taxon>Tracheophyta</taxon>
        <taxon>Spermatophyta</taxon>
        <taxon>Magnoliopsida</taxon>
        <taxon>eudicotyledons</taxon>
        <taxon>Gunneridae</taxon>
        <taxon>Pentapetalae</taxon>
        <taxon>rosids</taxon>
        <taxon>Vitales</taxon>
        <taxon>Vitaceae</taxon>
        <taxon>Viteae</taxon>
        <taxon>Vitis</taxon>
    </lineage>
</organism>
<comment type="caution">
    <text evidence="1">The sequence shown here is derived from an EMBL/GenBank/DDBJ whole genome shotgun (WGS) entry which is preliminary data.</text>
</comment>
<proteinExistence type="predicted"/>
<protein>
    <submittedName>
        <fullName evidence="1">Uncharacterized protein</fullName>
    </submittedName>
</protein>
<evidence type="ECO:0000313" key="2">
    <source>
        <dbReference type="Proteomes" id="UP000288805"/>
    </source>
</evidence>
<name>A0A438FHQ1_VITVI</name>
<dbReference type="Proteomes" id="UP000288805">
    <property type="component" value="Unassembled WGS sequence"/>
</dbReference>
<sequence length="308" mass="34398">MMTVSRATCIMLSDDDMPPDDSDHTDPLYISVGCSGHLVSSVFLNNGSTMNVYPLATTIALDYICSFKLWSLYSNSQSIHKAGAIPSSLHQKIKFIHDGQVIMTLEIEDFCINFMAMSFDQHSNTAEVDEYGTFIEIGDMVDGVIPHDEYVDEMLAMGMSQIDGIIQLKLASPFDLFRVSAIEVAEEIQTALDLEFSMDAIVVDDLFEDTIASIEGVSDFVDPPLSFMFYQDLSPILTMFTIFIYGFEHFSSICLSLVTSLYLRFIHPHHRVSLAIGDTKIVDFGTADQPRELRIGLDLSTYERDGLV</sequence>
<dbReference type="AlphaFoldDB" id="A0A438FHQ1"/>